<dbReference type="CDD" id="cd18042">
    <property type="entry name" value="DEXXQc_SETX"/>
    <property type="match status" value="1"/>
</dbReference>
<feature type="domain" description="DNA2/NAM7 helicase helicase" evidence="6">
    <location>
        <begin position="673"/>
        <end position="772"/>
    </location>
</feature>
<feature type="domain" description="DNA2/NAM7 helicase-like C-terminal" evidence="7">
    <location>
        <begin position="856"/>
        <end position="1047"/>
    </location>
</feature>
<keyword evidence="2" id="KW-0547">Nucleotide-binding</keyword>
<dbReference type="Gene3D" id="3.40.50.300">
    <property type="entry name" value="P-loop containing nucleotide triphosphate hydrolases"/>
    <property type="match status" value="3"/>
</dbReference>
<feature type="non-terminal residue" evidence="8">
    <location>
        <position position="1"/>
    </location>
</feature>
<evidence type="ECO:0000256" key="3">
    <source>
        <dbReference type="ARBA" id="ARBA00022801"/>
    </source>
</evidence>
<dbReference type="InterPro" id="IPR045055">
    <property type="entry name" value="DNA2/NAM7-like"/>
</dbReference>
<protein>
    <submittedName>
        <fullName evidence="8">20477_t:CDS:1</fullName>
    </submittedName>
</protein>
<dbReference type="OrthoDB" id="2363317at2759"/>
<evidence type="ECO:0000259" key="7">
    <source>
        <dbReference type="Pfam" id="PF13087"/>
    </source>
</evidence>
<feature type="domain" description="DNA2/NAM7 helicase helicase" evidence="6">
    <location>
        <begin position="779"/>
        <end position="848"/>
    </location>
</feature>
<evidence type="ECO:0000313" key="8">
    <source>
        <dbReference type="EMBL" id="CAG8776870.1"/>
    </source>
</evidence>
<dbReference type="InterPro" id="IPR027417">
    <property type="entry name" value="P-loop_NTPase"/>
</dbReference>
<evidence type="ECO:0000259" key="6">
    <source>
        <dbReference type="Pfam" id="PF13086"/>
    </source>
</evidence>
<dbReference type="Pfam" id="PF13087">
    <property type="entry name" value="AAA_12"/>
    <property type="match status" value="1"/>
</dbReference>
<dbReference type="GO" id="GO:0004386">
    <property type="term" value="F:helicase activity"/>
    <property type="evidence" value="ECO:0007669"/>
    <property type="project" value="UniProtKB-KW"/>
</dbReference>
<dbReference type="GO" id="GO:0005694">
    <property type="term" value="C:chromosome"/>
    <property type="evidence" value="ECO:0007669"/>
    <property type="project" value="UniProtKB-ARBA"/>
</dbReference>
<dbReference type="SUPFAM" id="SSF52540">
    <property type="entry name" value="P-loop containing nucleoside triphosphate hydrolases"/>
    <property type="match status" value="1"/>
</dbReference>
<sequence length="1072" mass="122512">DAQILQNRIWNKLIAVAEEKRKEKRLSNAARRTNDLNDQLKMDREELHSFLSEGLYDATDYEMLCILVRWCRANGSELNEFLYYINFSSFNAYQKVFASDKILIPRHLLFNPLYMSRILKAAQMATFNLGDADHHWKLFHQSNESSLSTSLISNLSKAVTNFHRVFVALKFDHELTICISLHGKFEPDSENDADKKINVYGFNQSGTIMKHKPCLENYKLYYNEEHFQVYLANKRNTFVWLGTPKQQVTRVVSLNELDVKSSVSVAIDKLCHKTARITSKIQKKNICESEIYVVSNRDGLHLKYQTVNPDYTVDEEQVDIDADYNPLDPANPDDQDALLLSLDPIKDFTDDLEELMKRMECWTKYGLYNNVINTYERYLKTNTSAYDLHILAEFAEKNPIFHIPLVEFVTEPNPLNPLEIQSNTLICLIGICLKASECLKDSLALERAIKLLKQSQCSTGLSMYQVFQIFTHIVIDYPSSKTMLEYFDSLTEIIEQKLQPHTDDSTFEKSVNYFLHQVKILCVQTLEELDFNDDETTKVRYQARSSKVDKKKFNLMSIGQFPVKVRPGDVVLLKRLNRKSKEPISIIRAVVISIESGVRIEVSWVPRDIEIATWKLIPVGNIIGFRNSMNAIQELYPTQNEEISTLLKIIFEPVKFTRDDTDLPIASHSDNHELNASQHLAVERAQNGPFTLWQGPAGTGKTKSIFQLILRLLGHNPEKPILVTAATNAAVDNVALHLVKHGGIKVVRIGDIKSIHNELLPITLEVGFDGSPKGIHSKDAKQKLQDAKVVFATCVGCGTSLLEKFEFCFVIIDEASQVSEPACLIPLAKKCNRFVLVGDHKQLPPFCHPKAKEVGYSISLFERMIENSYPCYLLDTQYRMHPGISEFPNKQFYENKLKDGVSAEKRPLINGFAWPNPEIPVAFVQVSGKELSLRSSKYNLEEVNNLVDKMKCITESEGVATQDIGIISLYAAQLEKVENALKDCKNESFKKIEVKTADGFQGREKELILITCVRCNENENIGFLDDERRFNVMLTRAKRGLIIFGDRKTLCSSQMWKEWFTWVDQNGLIIKE</sequence>
<evidence type="ECO:0000256" key="2">
    <source>
        <dbReference type="ARBA" id="ARBA00022741"/>
    </source>
</evidence>
<dbReference type="InterPro" id="IPR041679">
    <property type="entry name" value="DNA2/NAM7-like_C"/>
</dbReference>
<dbReference type="PANTHER" id="PTHR10887:SF495">
    <property type="entry name" value="HELICASE SENATAXIN ISOFORM X1-RELATED"/>
    <property type="match status" value="1"/>
</dbReference>
<keyword evidence="3" id="KW-0378">Hydrolase</keyword>
<dbReference type="FunFam" id="3.40.50.300:FF:000326">
    <property type="entry name" value="P-loop containing nucleoside triphosphate hydrolase"/>
    <property type="match status" value="1"/>
</dbReference>
<gene>
    <name evidence="8" type="ORF">DERYTH_LOCUS19235</name>
</gene>
<reference evidence="8" key="1">
    <citation type="submission" date="2021-06" db="EMBL/GenBank/DDBJ databases">
        <authorList>
            <person name="Kallberg Y."/>
            <person name="Tangrot J."/>
            <person name="Rosling A."/>
        </authorList>
    </citation>
    <scope>NUCLEOTIDE SEQUENCE</scope>
    <source>
        <strain evidence="8">MA453B</strain>
    </source>
</reference>
<evidence type="ECO:0000256" key="1">
    <source>
        <dbReference type="ARBA" id="ARBA00007913"/>
    </source>
</evidence>
<keyword evidence="5" id="KW-0067">ATP-binding</keyword>
<proteinExistence type="inferred from homology"/>
<dbReference type="EMBL" id="CAJVPY010020756">
    <property type="protein sequence ID" value="CAG8776870.1"/>
    <property type="molecule type" value="Genomic_DNA"/>
</dbReference>
<comment type="caution">
    <text evidence="8">The sequence shown here is derived from an EMBL/GenBank/DDBJ whole genome shotgun (WGS) entry which is preliminary data.</text>
</comment>
<dbReference type="AlphaFoldDB" id="A0A9N9JFN5"/>
<dbReference type="GO" id="GO:0016787">
    <property type="term" value="F:hydrolase activity"/>
    <property type="evidence" value="ECO:0007669"/>
    <property type="project" value="UniProtKB-KW"/>
</dbReference>
<evidence type="ECO:0000256" key="4">
    <source>
        <dbReference type="ARBA" id="ARBA00022806"/>
    </source>
</evidence>
<evidence type="ECO:0000256" key="5">
    <source>
        <dbReference type="ARBA" id="ARBA00022840"/>
    </source>
</evidence>
<dbReference type="Pfam" id="PF13086">
    <property type="entry name" value="AAA_11"/>
    <property type="match status" value="2"/>
</dbReference>
<keyword evidence="9" id="KW-1185">Reference proteome</keyword>
<evidence type="ECO:0000313" key="9">
    <source>
        <dbReference type="Proteomes" id="UP000789405"/>
    </source>
</evidence>
<dbReference type="InterPro" id="IPR047187">
    <property type="entry name" value="SF1_C_Upf1"/>
</dbReference>
<dbReference type="InterPro" id="IPR041677">
    <property type="entry name" value="DNA2/NAM7_AAA_11"/>
</dbReference>
<accession>A0A9N9JFN5</accession>
<keyword evidence="4" id="KW-0347">Helicase</keyword>
<comment type="similarity">
    <text evidence="1">Belongs to the DNA2/NAM7 helicase family.</text>
</comment>
<dbReference type="PANTHER" id="PTHR10887">
    <property type="entry name" value="DNA2/NAM7 HELICASE FAMILY"/>
    <property type="match status" value="1"/>
</dbReference>
<dbReference type="GO" id="GO:0005524">
    <property type="term" value="F:ATP binding"/>
    <property type="evidence" value="ECO:0007669"/>
    <property type="project" value="UniProtKB-KW"/>
</dbReference>
<organism evidence="8 9">
    <name type="scientific">Dentiscutata erythropus</name>
    <dbReference type="NCBI Taxonomy" id="1348616"/>
    <lineage>
        <taxon>Eukaryota</taxon>
        <taxon>Fungi</taxon>
        <taxon>Fungi incertae sedis</taxon>
        <taxon>Mucoromycota</taxon>
        <taxon>Glomeromycotina</taxon>
        <taxon>Glomeromycetes</taxon>
        <taxon>Diversisporales</taxon>
        <taxon>Gigasporaceae</taxon>
        <taxon>Dentiscutata</taxon>
    </lineage>
</organism>
<dbReference type="CDD" id="cd18808">
    <property type="entry name" value="SF1_C_Upf1"/>
    <property type="match status" value="1"/>
</dbReference>
<name>A0A9N9JFN5_9GLOM</name>
<dbReference type="Proteomes" id="UP000789405">
    <property type="component" value="Unassembled WGS sequence"/>
</dbReference>